<feature type="region of interest" description="Disordered" evidence="1">
    <location>
        <begin position="1"/>
        <end position="54"/>
    </location>
</feature>
<protein>
    <submittedName>
        <fullName evidence="2">AGAP002955-PA-like protein</fullName>
    </submittedName>
</protein>
<dbReference type="VEuPathDB" id="VectorBase:ASIC003522"/>
<name>A0A084VEG7_ANOSI</name>
<dbReference type="EMBL" id="KE524778">
    <property type="protein sequence ID" value="KFB36361.1"/>
    <property type="molecule type" value="Genomic_DNA"/>
</dbReference>
<dbReference type="AlphaFoldDB" id="A0A084VEG7"/>
<evidence type="ECO:0000256" key="1">
    <source>
        <dbReference type="SAM" id="MobiDB-lite"/>
    </source>
</evidence>
<reference evidence="3" key="2">
    <citation type="submission" date="2020-05" db="UniProtKB">
        <authorList>
            <consortium name="EnsemblMetazoa"/>
        </authorList>
    </citation>
    <scope>IDENTIFICATION</scope>
</reference>
<proteinExistence type="predicted"/>
<organism evidence="2">
    <name type="scientific">Anopheles sinensis</name>
    <name type="common">Mosquito</name>
    <dbReference type="NCBI Taxonomy" id="74873"/>
    <lineage>
        <taxon>Eukaryota</taxon>
        <taxon>Metazoa</taxon>
        <taxon>Ecdysozoa</taxon>
        <taxon>Arthropoda</taxon>
        <taxon>Hexapoda</taxon>
        <taxon>Insecta</taxon>
        <taxon>Pterygota</taxon>
        <taxon>Neoptera</taxon>
        <taxon>Endopterygota</taxon>
        <taxon>Diptera</taxon>
        <taxon>Nematocera</taxon>
        <taxon>Culicoidea</taxon>
        <taxon>Culicidae</taxon>
        <taxon>Anophelinae</taxon>
        <taxon>Anopheles</taxon>
    </lineage>
</organism>
<sequence>MSVQPSNGAPVVTPSKVATNMRQRSSKINKRENRRRKGDQQSCSGSDGALQPCPVPVPAGYERWRWCMAAVCLLSLVGSTLALATSGHEGHCKHQHPKAHEIVLSVTTYLSHV</sequence>
<evidence type="ECO:0000313" key="3">
    <source>
        <dbReference type="EnsemblMetazoa" id="ASIC003522-PA"/>
    </source>
</evidence>
<keyword evidence="4" id="KW-1185">Reference proteome</keyword>
<dbReference type="EnsemblMetazoa" id="ASIC003522-RA">
    <property type="protein sequence ID" value="ASIC003522-PA"/>
    <property type="gene ID" value="ASIC003522"/>
</dbReference>
<feature type="compositionally biased region" description="Basic residues" evidence="1">
    <location>
        <begin position="24"/>
        <end position="37"/>
    </location>
</feature>
<dbReference type="Proteomes" id="UP000030765">
    <property type="component" value="Unassembled WGS sequence"/>
</dbReference>
<reference evidence="2 4" key="1">
    <citation type="journal article" date="2014" name="BMC Genomics">
        <title>Genome sequence of Anopheles sinensis provides insight into genetics basis of mosquito competence for malaria parasites.</title>
        <authorList>
            <person name="Zhou D."/>
            <person name="Zhang D."/>
            <person name="Ding G."/>
            <person name="Shi L."/>
            <person name="Hou Q."/>
            <person name="Ye Y."/>
            <person name="Xu Y."/>
            <person name="Zhou H."/>
            <person name="Xiong C."/>
            <person name="Li S."/>
            <person name="Yu J."/>
            <person name="Hong S."/>
            <person name="Yu X."/>
            <person name="Zou P."/>
            <person name="Chen C."/>
            <person name="Chang X."/>
            <person name="Wang W."/>
            <person name="Lv Y."/>
            <person name="Sun Y."/>
            <person name="Ma L."/>
            <person name="Shen B."/>
            <person name="Zhu C."/>
        </authorList>
    </citation>
    <scope>NUCLEOTIDE SEQUENCE [LARGE SCALE GENOMIC DNA]</scope>
</reference>
<gene>
    <name evidence="2" type="ORF">ZHAS_00003522</name>
</gene>
<evidence type="ECO:0000313" key="4">
    <source>
        <dbReference type="Proteomes" id="UP000030765"/>
    </source>
</evidence>
<accession>A0A084VEG7</accession>
<dbReference type="EMBL" id="ATLV01012277">
    <property type="status" value="NOT_ANNOTATED_CDS"/>
    <property type="molecule type" value="Genomic_DNA"/>
</dbReference>
<evidence type="ECO:0000313" key="2">
    <source>
        <dbReference type="EMBL" id="KFB36361.1"/>
    </source>
</evidence>